<feature type="transmembrane region" description="Helical" evidence="1">
    <location>
        <begin position="697"/>
        <end position="718"/>
    </location>
</feature>
<feature type="transmembrane region" description="Helical" evidence="1">
    <location>
        <begin position="855"/>
        <end position="876"/>
    </location>
</feature>
<dbReference type="HOGENOM" id="CLU_010330_0_0_1"/>
<organism evidence="2 3">
    <name type="scientific">Globisporangium ultimum (strain ATCC 200006 / CBS 805.95 / DAOM BR144)</name>
    <name type="common">Pythium ultimum</name>
    <dbReference type="NCBI Taxonomy" id="431595"/>
    <lineage>
        <taxon>Eukaryota</taxon>
        <taxon>Sar</taxon>
        <taxon>Stramenopiles</taxon>
        <taxon>Oomycota</taxon>
        <taxon>Peronosporomycetes</taxon>
        <taxon>Pythiales</taxon>
        <taxon>Pythiaceae</taxon>
        <taxon>Globisporangium</taxon>
    </lineage>
</organism>
<sequence>MAAVDSARSAKLQSLLARHRKNRSGLIERDIPFRWSRCFISVVSYALLLSDVLRSGLGAQTNYYLKLEPDRIMFFGPYAYPVAQIQRSQMVGTGTVWAYKFDSTSVAMRAYAEFFQLETWHSCLFYRARCPQPSLEASTIFDMLDSLVEVMASRRSGAMPHNLTLRTRNAWVDRIYHFILPQFFKKWIVRTNQALYYDSISLESPGFQFCSQNPVRPYACRDFWTNFSPICQESNLLCKDIGHLWDHILNQKQSLQDQFSNMTLDMLILESEEDFNEAAVSLQGKKLFDIAVIIRVQDCSSLPADDGMPSNVHNCSTIAVNEFRYEGASLTSTVASWYYIVATLRGIGQASVFVRAFVGVRTLFLIPSQVVIYGNLFPICCYVFAHLVDSAMIYQLVSQAFNTANMVNNERLDCRSRPELAHGIDPSLECESLDLETTFGMLDALVENVARHKSPRPQSRPKHMTLRTRNKFIDRLHHFILPFFFQKDMVRTNQALYYDAVTLRAQTFQFCAQNPVRPYACTNFWTYFAPNICRASTMKSLCEGIEHVFEHARKRIRSLQGQHSGMSIDLLLLESHDDHSAPAISFQGRKYFDVVLIARIRDCSTPSSASGIPPTQNADERCTTIAVDDFRYEGASLTSTVAGWYLIVSSIRAAGQVYAWIRFLMLYVGCFYARSVEPQYATTSILIRTFVAVRTMFLVPSQVVIYGSMFPICCYVVAHMLDSAMVYEIVAQAFTTTLGVFKLNLREFLRLSAVSMRNVWVLAFTLHVLHLVRSRRNWSPVNGIPGIPEFSISFISCMTILAQYRALSFRDSRVELISERATSARHAALRSSAYANNENVWGLIFLRNTLDAKCLTSAMLLLGLLLIATWCVLRVLHMAKLIRRIEMFFFPTTWVSYAAGALWPVSAFVVSWNGVFGARTTERGPQISSTSMASSARLIVTGVAQMLRRISIKNTQVSPIFLPQVIKRPSYVSPSEVVRLNRRNGGSESMIYLMNLAVMTDPLVLLRLRWWGGGKVICIYRSKATERLYFIPEEVAASHQDIPISWKEYDLLLVTNTMALPWWDLLQCG</sequence>
<feature type="transmembrane region" description="Helical" evidence="1">
    <location>
        <begin position="755"/>
        <end position="772"/>
    </location>
</feature>
<keyword evidence="3" id="KW-1185">Reference proteome</keyword>
<name>K3WCD3_GLOUD</name>
<dbReference type="InParanoid" id="K3WCD3"/>
<evidence type="ECO:0000313" key="2">
    <source>
        <dbReference type="EnsemblProtists" id="PYU1_T002624"/>
    </source>
</evidence>
<accession>K3WCD3</accession>
<dbReference type="EnsemblProtists" id="PYU1_T002624">
    <property type="protein sequence ID" value="PYU1_T002624"/>
    <property type="gene ID" value="PYU1_G002621"/>
</dbReference>
<keyword evidence="1" id="KW-0812">Transmembrane</keyword>
<reference evidence="3" key="2">
    <citation type="submission" date="2010-04" db="EMBL/GenBank/DDBJ databases">
        <authorList>
            <person name="Buell R."/>
            <person name="Hamilton J."/>
            <person name="Hostetler J."/>
        </authorList>
    </citation>
    <scope>NUCLEOTIDE SEQUENCE [LARGE SCALE GENOMIC DNA]</scope>
    <source>
        <strain evidence="3">DAOM:BR144</strain>
    </source>
</reference>
<feature type="transmembrane region" description="Helical" evidence="1">
    <location>
        <begin position="888"/>
        <end position="910"/>
    </location>
</feature>
<dbReference type="VEuPathDB" id="FungiDB:PYU1_G002621"/>
<evidence type="ECO:0000256" key="1">
    <source>
        <dbReference type="SAM" id="Phobius"/>
    </source>
</evidence>
<evidence type="ECO:0000313" key="3">
    <source>
        <dbReference type="Proteomes" id="UP000019132"/>
    </source>
</evidence>
<proteinExistence type="predicted"/>
<dbReference type="eggNOG" id="ENOG502RR81">
    <property type="taxonomic scope" value="Eukaryota"/>
</dbReference>
<reference evidence="3" key="1">
    <citation type="journal article" date="2010" name="Genome Biol.">
        <title>Genome sequence of the necrotrophic plant pathogen Pythium ultimum reveals original pathogenicity mechanisms and effector repertoire.</title>
        <authorList>
            <person name="Levesque C.A."/>
            <person name="Brouwer H."/>
            <person name="Cano L."/>
            <person name="Hamilton J.P."/>
            <person name="Holt C."/>
            <person name="Huitema E."/>
            <person name="Raffaele S."/>
            <person name="Robideau G.P."/>
            <person name="Thines M."/>
            <person name="Win J."/>
            <person name="Zerillo M.M."/>
            <person name="Beakes G.W."/>
            <person name="Boore J.L."/>
            <person name="Busam D."/>
            <person name="Dumas B."/>
            <person name="Ferriera S."/>
            <person name="Fuerstenberg S.I."/>
            <person name="Gachon C.M."/>
            <person name="Gaulin E."/>
            <person name="Govers F."/>
            <person name="Grenville-Briggs L."/>
            <person name="Horner N."/>
            <person name="Hostetler J."/>
            <person name="Jiang R.H."/>
            <person name="Johnson J."/>
            <person name="Krajaejun T."/>
            <person name="Lin H."/>
            <person name="Meijer H.J."/>
            <person name="Moore B."/>
            <person name="Morris P."/>
            <person name="Phuntmart V."/>
            <person name="Puiu D."/>
            <person name="Shetty J."/>
            <person name="Stajich J.E."/>
            <person name="Tripathy S."/>
            <person name="Wawra S."/>
            <person name="van West P."/>
            <person name="Whitty B.R."/>
            <person name="Coutinho P.M."/>
            <person name="Henrissat B."/>
            <person name="Martin F."/>
            <person name="Thomas P.D."/>
            <person name="Tyler B.M."/>
            <person name="De Vries R.P."/>
            <person name="Kamoun S."/>
            <person name="Yandell M."/>
            <person name="Tisserat N."/>
            <person name="Buell C.R."/>
        </authorList>
    </citation>
    <scope>NUCLEOTIDE SEQUENCE</scope>
    <source>
        <strain evidence="3">DAOM:BR144</strain>
    </source>
</reference>
<feature type="transmembrane region" description="Helical" evidence="1">
    <location>
        <begin position="657"/>
        <end position="676"/>
    </location>
</feature>
<dbReference type="AlphaFoldDB" id="K3WCD3"/>
<dbReference type="Proteomes" id="UP000019132">
    <property type="component" value="Unassembled WGS sequence"/>
</dbReference>
<keyword evidence="1" id="KW-0472">Membrane</keyword>
<reference evidence="2" key="3">
    <citation type="submission" date="2014-11" db="UniProtKB">
        <authorList>
            <consortium name="EnsemblProtists"/>
        </authorList>
    </citation>
    <scope>IDENTIFICATION</scope>
    <source>
        <strain evidence="2">DAOM BR144</strain>
    </source>
</reference>
<keyword evidence="1" id="KW-1133">Transmembrane helix</keyword>
<protein>
    <submittedName>
        <fullName evidence="2">Uncharacterized protein</fullName>
    </submittedName>
</protein>